<dbReference type="EMBL" id="CP042582">
    <property type="protein sequence ID" value="QEX24359.1"/>
    <property type="molecule type" value="Genomic_DNA"/>
</dbReference>
<dbReference type="AlphaFoldDB" id="A0A5J6N3J5"/>
<evidence type="ECO:0000313" key="2">
    <source>
        <dbReference type="Proteomes" id="UP000325797"/>
    </source>
</evidence>
<gene>
    <name evidence="1" type="ORF">FRZ61_43000</name>
</gene>
<dbReference type="RefSeq" id="WP_151119646.1">
    <property type="nucleotide sequence ID" value="NZ_CP042582.1"/>
</dbReference>
<dbReference type="Proteomes" id="UP000325797">
    <property type="component" value="Chromosome"/>
</dbReference>
<evidence type="ECO:0000313" key="1">
    <source>
        <dbReference type="EMBL" id="QEX24359.1"/>
    </source>
</evidence>
<dbReference type="KEGG" id="hadh:FRZ61_43000"/>
<keyword evidence="2" id="KW-1185">Reference proteome</keyword>
<sequence>MRTDPRITATKLAEYMSASFARKRSIIQEQKYPQEVAMVRWRKAERPVALFVAQGQSDLKIIDEHIARLAAENPDTEFKIQNRDLCIAALKSFKLLSNQLSFEKFKKSLGAMQQSMPIPINGVDVSVLPQVVLQGTTQKGTKVVGGIKFSFPKTHPLNAASAEYLSVLIHWHCECHLSKMGKPDLRLCHAVDVPTATMFEPPKSYKRRRQHIEEACHEIVQRWPNVPPP</sequence>
<accession>A0A5J6N3J5</accession>
<organism evidence="1 2">
    <name type="scientific">Hypericibacter adhaerens</name>
    <dbReference type="NCBI Taxonomy" id="2602016"/>
    <lineage>
        <taxon>Bacteria</taxon>
        <taxon>Pseudomonadati</taxon>
        <taxon>Pseudomonadota</taxon>
        <taxon>Alphaproteobacteria</taxon>
        <taxon>Rhodospirillales</taxon>
        <taxon>Dongiaceae</taxon>
        <taxon>Hypericibacter</taxon>
    </lineage>
</organism>
<protein>
    <submittedName>
        <fullName evidence="1">Uncharacterized protein</fullName>
    </submittedName>
</protein>
<reference evidence="1 2" key="1">
    <citation type="submission" date="2019-08" db="EMBL/GenBank/DDBJ databases">
        <title>Hyperibacter terrae gen. nov., sp. nov. and Hyperibacter viscosus sp. nov., two new members in the family Rhodospirillaceae isolated from the rhizosphere of Hypericum perforatum.</title>
        <authorList>
            <person name="Noviana Z."/>
        </authorList>
    </citation>
    <scope>NUCLEOTIDE SEQUENCE [LARGE SCALE GENOMIC DNA]</scope>
    <source>
        <strain evidence="1 2">R5959</strain>
    </source>
</reference>
<dbReference type="OrthoDB" id="8264876at2"/>
<name>A0A5J6N3J5_9PROT</name>
<proteinExistence type="predicted"/>